<evidence type="ECO:0000313" key="2">
    <source>
        <dbReference type="EMBL" id="MWV68881.1"/>
    </source>
</evidence>
<name>A0A6L7D6Y3_9HELI</name>
<protein>
    <submittedName>
        <fullName evidence="2">DUF2972 domain-containing protein</fullName>
    </submittedName>
</protein>
<proteinExistence type="predicted"/>
<evidence type="ECO:0000256" key="1">
    <source>
        <dbReference type="SAM" id="MobiDB-lite"/>
    </source>
</evidence>
<reference evidence="2 3" key="1">
    <citation type="submission" date="2019-12" db="EMBL/GenBank/DDBJ databases">
        <title>Multi-Generational Helicobacter saguini Isolates.</title>
        <authorList>
            <person name="Mannion A."/>
            <person name="Shen Z."/>
            <person name="Fox J.G."/>
        </authorList>
    </citation>
    <scope>NUCLEOTIDE SEQUENCE [LARGE SCALE GENOMIC DNA]</scope>
    <source>
        <strain evidence="3">16-048 (F4)</strain>
    </source>
</reference>
<gene>
    <name evidence="2" type="ORF">DCO61_02285</name>
</gene>
<feature type="compositionally biased region" description="Polar residues" evidence="1">
    <location>
        <begin position="436"/>
        <end position="445"/>
    </location>
</feature>
<organism evidence="2 3">
    <name type="scientific">Helicobacter saguini</name>
    <dbReference type="NCBI Taxonomy" id="1548018"/>
    <lineage>
        <taxon>Bacteria</taxon>
        <taxon>Pseudomonadati</taxon>
        <taxon>Campylobacterota</taxon>
        <taxon>Epsilonproteobacteria</taxon>
        <taxon>Campylobacterales</taxon>
        <taxon>Helicobacteraceae</taxon>
        <taxon>Helicobacter</taxon>
    </lineage>
</organism>
<dbReference type="InterPro" id="IPR021353">
    <property type="entry name" value="DUF2972"/>
</dbReference>
<dbReference type="AlphaFoldDB" id="A0A6L7D6Y3"/>
<accession>A0A6L7D6Y3</accession>
<dbReference type="EMBL" id="QBIU01000001">
    <property type="protein sequence ID" value="MWV68881.1"/>
    <property type="molecule type" value="Genomic_DNA"/>
</dbReference>
<evidence type="ECO:0000313" key="3">
    <source>
        <dbReference type="Proteomes" id="UP000477070"/>
    </source>
</evidence>
<dbReference type="Pfam" id="PF11186">
    <property type="entry name" value="DUF2972"/>
    <property type="match status" value="1"/>
</dbReference>
<comment type="caution">
    <text evidence="2">The sequence shown here is derived from an EMBL/GenBank/DDBJ whole genome shotgun (WGS) entry which is preliminary data.</text>
</comment>
<dbReference type="Proteomes" id="UP000477070">
    <property type="component" value="Unassembled WGS sequence"/>
</dbReference>
<feature type="region of interest" description="Disordered" evidence="1">
    <location>
        <begin position="418"/>
        <end position="445"/>
    </location>
</feature>
<sequence>MPQNYNFVYFSNGSSASAANLYYFEISHALTNPYWLGDCEKYIKDYTLLLHHKNEYIFLSFHPLVSTKNLFLFNKKVDMYYIARDPIEKLQHGINHTENGLIDEEIAKNPLSKRFNLTCDYNNLFVTPFYRLGSKVPQMQALDDEWIYKSYIAFSSYLKIWRNLGLINNVYCVDFKDFSKEKAFDTFAKVANHFHFTPPSDKKIFNDRINRNRGVLINLPTTLVAANSDIANAFCNGSENTQNLASLDSKDSLNIHIGTYQDFITNGSFIDISSEFFTEKIIIDKTQILIFMLKSEYFILRENALLLKACKNYLHGYIDTLKNKVKETQSHLISEDSIIEYLRNNKTLREKIKNIMDVELSFFKENYPQMVASWEYYQKFEAMCKGMRHYEQSNPNNGDSKTDSNNFIESKNLDSIENIESKNLQNPKLDSKNIIESKTITPPPR</sequence>
<dbReference type="RefSeq" id="WP_160659276.1">
    <property type="nucleotide sequence ID" value="NZ_QBIU01000001.1"/>
</dbReference>